<evidence type="ECO:0000256" key="1">
    <source>
        <dbReference type="SAM" id="MobiDB-lite"/>
    </source>
</evidence>
<evidence type="ECO:0000313" key="3">
    <source>
        <dbReference type="Proteomes" id="UP000013776"/>
    </source>
</evidence>
<feature type="region of interest" description="Disordered" evidence="1">
    <location>
        <begin position="18"/>
        <end position="52"/>
    </location>
</feature>
<protein>
    <submittedName>
        <fullName evidence="2">Uncharacterized protein</fullName>
    </submittedName>
</protein>
<dbReference type="VEuPathDB" id="FungiDB:TAPDE_001310"/>
<dbReference type="AlphaFoldDB" id="R4X886"/>
<accession>R4X886</accession>
<keyword evidence="3" id="KW-1185">Reference proteome</keyword>
<proteinExistence type="predicted"/>
<evidence type="ECO:0000313" key="2">
    <source>
        <dbReference type="EMBL" id="CCG81477.1"/>
    </source>
</evidence>
<dbReference type="EMBL" id="CAHR02000041">
    <property type="protein sequence ID" value="CCG81477.1"/>
    <property type="molecule type" value="Genomic_DNA"/>
</dbReference>
<name>R4X886_TAPDE</name>
<sequence>MTTDLIPGMTAEEDFEFVPSQSHDHDDLSSIISNSGETDNESDAGALDSQAGSNITLRMPQVTETNEHLAEVGDARSERKSSVAGLQAPEATVGFDLKSHERVELPILYLGPEVHKKKILSKIASALLPEFTSDVWTSTTYSVLPSYNNNTAEVFEQSRLSFRVLTDFKQLSGTGTLGTGKSPIDRTTQENIDAARLYKDVPQLLLVHTEKEICDASSSGELACDTLDLMSTGDSTEVGHTRKRSLTMSEFLGFEGQNQEYLTERLVFVLDHWHESKNSREELKESRGSMNQASPYKLLPWVLLLISAVMHFSTMTSGSLNRLSAPGNLSTSSITFHQITETNALIEVPVVYRAQPVDRLPRMTAVVTRDGKQVHSRLQLVVDNLYSLDWAQTEAHGELVVTAQMAAQKKTLEDAYIIQYSAKTPFLLSLIEKAQDLHHLGHLPEVDFSRRVNELIKQVEDGRSYAVSVSQDQFRYIRESSSEGLKRLSVGYPGVIQASGDSIKGLLAKSSAVGAQIGQQSAKQMANAEAGLKKLKRMVHKHKPLVQKHSLPTKWAHQLRKNFRSGKN</sequence>
<comment type="caution">
    <text evidence="2">The sequence shown here is derived from an EMBL/GenBank/DDBJ whole genome shotgun (WGS) entry which is preliminary data.</text>
</comment>
<dbReference type="OrthoDB" id="10685210at2759"/>
<gene>
    <name evidence="2" type="ORF">TAPDE_001310</name>
</gene>
<dbReference type="Proteomes" id="UP000013776">
    <property type="component" value="Unassembled WGS sequence"/>
</dbReference>
<organism evidence="2 3">
    <name type="scientific">Taphrina deformans (strain PYCC 5710 / ATCC 11124 / CBS 356.35 / IMI 108563 / JCM 9778 / NBRC 8474)</name>
    <name type="common">Peach leaf curl fungus</name>
    <name type="synonym">Lalaria deformans</name>
    <dbReference type="NCBI Taxonomy" id="1097556"/>
    <lineage>
        <taxon>Eukaryota</taxon>
        <taxon>Fungi</taxon>
        <taxon>Dikarya</taxon>
        <taxon>Ascomycota</taxon>
        <taxon>Taphrinomycotina</taxon>
        <taxon>Taphrinomycetes</taxon>
        <taxon>Taphrinales</taxon>
        <taxon>Taphrinaceae</taxon>
        <taxon>Taphrina</taxon>
    </lineage>
</organism>
<reference evidence="2 3" key="1">
    <citation type="journal article" date="2013" name="MBio">
        <title>Genome sequencing of the plant pathogen Taphrina deformans, the causal agent of peach leaf curl.</title>
        <authorList>
            <person name="Cisse O.H."/>
            <person name="Almeida J.M.G.C.F."/>
            <person name="Fonseca A."/>
            <person name="Kumar A.A."/>
            <person name="Salojaervi J."/>
            <person name="Overmyer K."/>
            <person name="Hauser P.M."/>
            <person name="Pagni M."/>
        </authorList>
    </citation>
    <scope>NUCLEOTIDE SEQUENCE [LARGE SCALE GENOMIC DNA]</scope>
    <source>
        <strain evidence="3">PYCC 5710 / ATCC 11124 / CBS 356.35 / IMI 108563 / JCM 9778 / NBRC 8474</strain>
    </source>
</reference>